<dbReference type="EMBL" id="KB445566">
    <property type="protein sequence ID" value="EMC90873.1"/>
    <property type="molecule type" value="Genomic_DNA"/>
</dbReference>
<keyword evidence="1" id="KW-0812">Transmembrane</keyword>
<dbReference type="OMA" id="HPHLSIM"/>
<organism evidence="2 3">
    <name type="scientific">Baudoinia panamericana (strain UAMH 10762)</name>
    <name type="common">Angels' share fungus</name>
    <name type="synonym">Baudoinia compniacensis (strain UAMH 10762)</name>
    <dbReference type="NCBI Taxonomy" id="717646"/>
    <lineage>
        <taxon>Eukaryota</taxon>
        <taxon>Fungi</taxon>
        <taxon>Dikarya</taxon>
        <taxon>Ascomycota</taxon>
        <taxon>Pezizomycotina</taxon>
        <taxon>Dothideomycetes</taxon>
        <taxon>Dothideomycetidae</taxon>
        <taxon>Mycosphaerellales</taxon>
        <taxon>Teratosphaeriaceae</taxon>
        <taxon>Baudoinia</taxon>
    </lineage>
</organism>
<dbReference type="RefSeq" id="XP_007682027.1">
    <property type="nucleotide sequence ID" value="XM_007683837.1"/>
</dbReference>
<name>M2MHY6_BAUPA</name>
<dbReference type="Proteomes" id="UP000011761">
    <property type="component" value="Unassembled WGS sequence"/>
</dbReference>
<feature type="transmembrane region" description="Helical" evidence="1">
    <location>
        <begin position="62"/>
        <end position="83"/>
    </location>
</feature>
<sequence length="292" mass="32703">MAPSKEFTPLVPPKDVRPRSAFFGPSGRKNMLRDQLTITSWLALGALIQGLAFLVLGRLALLPAAALVFYRVFVIYAQSVGWLHNTFMDGVIMSKFSSQLPDENGKYGSVPAKDDVVVFLIGTRFNHPLGLLAPGVREFGGFMSSMIDQLDKEGFEDYLGSTSWLNAGTRDTSNELLIVQYWRSTEGLHKYANGPLHRESWDWFNRNTKAYPHLAIYHETFKAPAGNHETIYLNSHASHLASTTTKVWENGEEKWASPMVDASRGLLRTHLGRMTRGTGEEHAERGVKTIYE</sequence>
<keyword evidence="1" id="KW-1133">Transmembrane helix</keyword>
<dbReference type="AlphaFoldDB" id="M2MHY6"/>
<evidence type="ECO:0000313" key="2">
    <source>
        <dbReference type="EMBL" id="EMC90873.1"/>
    </source>
</evidence>
<gene>
    <name evidence="2" type="ORF">BAUCODRAFT_118116</name>
</gene>
<evidence type="ECO:0000256" key="1">
    <source>
        <dbReference type="SAM" id="Phobius"/>
    </source>
</evidence>
<feature type="transmembrane region" description="Helical" evidence="1">
    <location>
        <begin position="36"/>
        <end position="56"/>
    </location>
</feature>
<accession>M2MHY6</accession>
<evidence type="ECO:0000313" key="3">
    <source>
        <dbReference type="Proteomes" id="UP000011761"/>
    </source>
</evidence>
<dbReference type="OrthoDB" id="3202396at2759"/>
<dbReference type="InterPro" id="IPR025444">
    <property type="entry name" value="Monooxy_af470"/>
</dbReference>
<dbReference type="HOGENOM" id="CLU_053354_1_0_1"/>
<keyword evidence="3" id="KW-1185">Reference proteome</keyword>
<dbReference type="SUPFAM" id="SSF54909">
    <property type="entry name" value="Dimeric alpha+beta barrel"/>
    <property type="match status" value="1"/>
</dbReference>
<proteinExistence type="predicted"/>
<keyword evidence="1" id="KW-0472">Membrane</keyword>
<dbReference type="eggNOG" id="ENOG502S8K0">
    <property type="taxonomic scope" value="Eukaryota"/>
</dbReference>
<dbReference type="KEGG" id="bcom:BAUCODRAFT_118116"/>
<reference evidence="2 3" key="1">
    <citation type="journal article" date="2012" name="PLoS Pathog.">
        <title>Diverse lifestyles and strategies of plant pathogenesis encoded in the genomes of eighteen Dothideomycetes fungi.</title>
        <authorList>
            <person name="Ohm R.A."/>
            <person name="Feau N."/>
            <person name="Henrissat B."/>
            <person name="Schoch C.L."/>
            <person name="Horwitz B.A."/>
            <person name="Barry K.W."/>
            <person name="Condon B.J."/>
            <person name="Copeland A.C."/>
            <person name="Dhillon B."/>
            <person name="Glaser F."/>
            <person name="Hesse C.N."/>
            <person name="Kosti I."/>
            <person name="LaButti K."/>
            <person name="Lindquist E.A."/>
            <person name="Lucas S."/>
            <person name="Salamov A.A."/>
            <person name="Bradshaw R.E."/>
            <person name="Ciuffetti L."/>
            <person name="Hamelin R.C."/>
            <person name="Kema G.H.J."/>
            <person name="Lawrence C."/>
            <person name="Scott J.A."/>
            <person name="Spatafora J.W."/>
            <person name="Turgeon B.G."/>
            <person name="de Wit P.J.G.M."/>
            <person name="Zhong S."/>
            <person name="Goodwin S.B."/>
            <person name="Grigoriev I.V."/>
        </authorList>
    </citation>
    <scope>NUCLEOTIDE SEQUENCE [LARGE SCALE GENOMIC DNA]</scope>
    <source>
        <strain evidence="2 3">UAMH 10762</strain>
    </source>
</reference>
<dbReference type="InterPro" id="IPR011008">
    <property type="entry name" value="Dimeric_a/b-barrel"/>
</dbReference>
<dbReference type="Pfam" id="PF13826">
    <property type="entry name" value="Monooxy_af470-like"/>
    <property type="match status" value="1"/>
</dbReference>
<protein>
    <submittedName>
        <fullName evidence="2">Uncharacterized protein</fullName>
    </submittedName>
</protein>
<dbReference type="GeneID" id="19107292"/>